<dbReference type="InterPro" id="IPR007855">
    <property type="entry name" value="RDRP"/>
</dbReference>
<dbReference type="InterPro" id="IPR058751">
    <property type="entry name" value="RDRP_helical"/>
</dbReference>
<dbReference type="SUPFAM" id="SSF54928">
    <property type="entry name" value="RNA-binding domain, RBD"/>
    <property type="match status" value="1"/>
</dbReference>
<evidence type="ECO:0000259" key="11">
    <source>
        <dbReference type="Pfam" id="PF26250"/>
    </source>
</evidence>
<dbReference type="PANTHER" id="PTHR23079">
    <property type="entry name" value="RNA-DEPENDENT RNA POLYMERASE"/>
    <property type="match status" value="1"/>
</dbReference>
<dbReference type="GO" id="GO:0003723">
    <property type="term" value="F:RNA binding"/>
    <property type="evidence" value="ECO:0007669"/>
    <property type="project" value="UniProtKB-KW"/>
</dbReference>
<feature type="domain" description="RDRP helical" evidence="12">
    <location>
        <begin position="272"/>
        <end position="358"/>
    </location>
</feature>
<protein>
    <recommendedName>
        <fullName evidence="8">RNA-dependent RNA polymerase</fullName>
        <ecNumber evidence="8">2.7.7.48</ecNumber>
    </recommendedName>
</protein>
<dbReference type="InterPro" id="IPR035979">
    <property type="entry name" value="RBD_domain_sf"/>
</dbReference>
<keyword evidence="5 8" id="KW-0694">RNA-binding</keyword>
<evidence type="ECO:0000256" key="6">
    <source>
        <dbReference type="ARBA" id="ARBA00023158"/>
    </source>
</evidence>
<evidence type="ECO:0000256" key="1">
    <source>
        <dbReference type="ARBA" id="ARBA00005762"/>
    </source>
</evidence>
<comment type="similarity">
    <text evidence="1 8">Belongs to the RdRP family.</text>
</comment>
<dbReference type="InterPro" id="IPR012677">
    <property type="entry name" value="Nucleotide-bd_a/b_plait_sf"/>
</dbReference>
<feature type="domain" description="RDR1/2-like RRM" evidence="11">
    <location>
        <begin position="5"/>
        <end position="83"/>
    </location>
</feature>
<evidence type="ECO:0000259" key="13">
    <source>
        <dbReference type="Pfam" id="PF26253"/>
    </source>
</evidence>
<feature type="domain" description="RDRP core" evidence="9">
    <location>
        <begin position="376"/>
        <end position="955"/>
    </location>
</feature>
<keyword evidence="4 8" id="KW-0548">Nucleotidyltransferase</keyword>
<evidence type="ECO:0000256" key="7">
    <source>
        <dbReference type="ARBA" id="ARBA00048744"/>
    </source>
</evidence>
<evidence type="ECO:0000259" key="9">
    <source>
        <dbReference type="Pfam" id="PF05183"/>
    </source>
</evidence>
<evidence type="ECO:0000256" key="4">
    <source>
        <dbReference type="ARBA" id="ARBA00022695"/>
    </source>
</evidence>
<dbReference type="EMBL" id="KJ473670">
    <property type="protein sequence ID" value="AJA90762.1"/>
    <property type="molecule type" value="mRNA"/>
</dbReference>
<dbReference type="GO" id="GO:0030422">
    <property type="term" value="P:siRNA processing"/>
    <property type="evidence" value="ECO:0007669"/>
    <property type="project" value="TreeGrafter"/>
</dbReference>
<evidence type="ECO:0000256" key="3">
    <source>
        <dbReference type="ARBA" id="ARBA00022679"/>
    </source>
</evidence>
<keyword evidence="6 8" id="KW-0943">RNA-mediated gene silencing</keyword>
<evidence type="ECO:0000256" key="2">
    <source>
        <dbReference type="ARBA" id="ARBA00022484"/>
    </source>
</evidence>
<name>A0A0C4W3E0_CYCRE</name>
<comment type="function">
    <text evidence="8">Probably involved in the RNA silencing pathway and required for the generation of small interfering RNAs (siRNAs).</text>
</comment>
<dbReference type="Pfam" id="PF05183">
    <property type="entry name" value="RdRP"/>
    <property type="match status" value="1"/>
</dbReference>
<evidence type="ECO:0000256" key="5">
    <source>
        <dbReference type="ARBA" id="ARBA00022884"/>
    </source>
</evidence>
<dbReference type="AlphaFoldDB" id="A0A0C4W3E0"/>
<sequence length="1117" mass="127737">MGGCTVRVSNIPLTAVAKELVSFVERIIGKDCVYACEIKTERMNWKSRGFGRVQFENGDAAVEACKLSQSGLLLFQKASLVVCSIHNDIIPRPMCRENSVPGGRLHVGCPVYHDAFYVLWSSTNVVAEFVPEREKLNFFLSEGGMEYKLEVFFQDIIQTHACTLQGRRTKAILLQLQSAPRIYHKMALHKLSSMFGEDRYNFCKEDSAIQWIRTTDFSAFCSIGQSTSFCLELPYGVEVAQITEILPYYRSMEEELTLENGISISSSLSMVPIINAPEGVNLPYEIMFQVNSLVHRGILSLPTLCPEFFDLLRHDRTPLVHINLALTELHKLKATCFEPEKWLENQFNKLQNKQTQLKSATVSRDHGLMNFHRVLVTPAKVYFLGPELNVSNCVTRQYAKYIDDFLRVSFVDEDWNKLHSTALSVKTEYGLLAKPLRTEIYRRILSVLKEGIVIGNKRFEFLAFSASQLRENSVWMFASNDKVSVDSIRKWMGEFCNMRNIAKCASRMGQCFSSSKQTISVPEHEVLVIPDIEISSDGIRYCFSDGIGKISLQLAKQMASKCGLRMPPPSAFQIRYGGYKGVVAVDPTSFIKLSLRPSMLKFNSKNTMLDVINWSRFLPCFLNREIITLLSTLGVPDQNFEYLQKKTIEHLDHMLVSTERALDVLQIMCLGEDHRMLVEMLLGGYSPNTEPYLSMMLQAFREYQLSDLRTKCRIFVSKGRVLMGCLDETEVLNYGEVFVQVSRINTKFCYDGLASFGYDKWGKSNCIVQGKVVVAKNPCLHPGDIRLLHAVDVPGLHHMVDCLVFPQKGERPHPNECSGSDLDGDLYFVSWDELLIPPDQDQPMDYVGRQPIQLDHEVTIEEIQEYFVNYMLNDSLGVIANTHVVYADREPSKARSPTCQRLAMLHSKAVDFPKTGAPAEMPLLLFPKEYPDFMEKWDKPMYMSTGILGKLYRAVKDNSKENNFISIFTGEDVQNAYDNDLKVEGLHNFVQDALMHKSWYDTKLAALMEYYGVKSEAEIVSGNINRFSKFFEKDKKKYGDIKEKIMVAVRSLRKEARGWFEDSCKVHHNHSAMASAWYHVTYHPDYWTKVHFISFPWVIYDILLNIKSLNQRKEKSY</sequence>
<evidence type="ECO:0000259" key="10">
    <source>
        <dbReference type="Pfam" id="PF24823"/>
    </source>
</evidence>
<feature type="domain" description="RDR1/2-like PH-like" evidence="10">
    <location>
        <begin position="105"/>
        <end position="256"/>
    </location>
</feature>
<dbReference type="Pfam" id="PF26252">
    <property type="entry name" value="RdRP_helical"/>
    <property type="match status" value="1"/>
</dbReference>
<reference evidence="14" key="1">
    <citation type="journal article" date="2015" name="Mol. Biol. Evol.">
        <title>Ancient Origin and Recent Innovations of RNA Polymerase IV and V.</title>
        <authorList>
            <person name="Huang Y."/>
            <person name="Kendall T."/>
            <person name="Forsythe E.S."/>
            <person name="Dorantes-Acosta A."/>
            <person name="Li S."/>
            <person name="Caballero-Perez J."/>
            <person name="Chen X."/>
            <person name="Arteaga-Vazquez M."/>
            <person name="Beilstein M.A."/>
            <person name="Mosher R.A."/>
        </authorList>
    </citation>
    <scope>NUCLEOTIDE SEQUENCE</scope>
</reference>
<gene>
    <name evidence="14" type="primary">RDR2</name>
</gene>
<dbReference type="PANTHER" id="PTHR23079:SF5">
    <property type="entry name" value="RNA-DEPENDENT RNA POLYMERASE 2"/>
    <property type="match status" value="1"/>
</dbReference>
<dbReference type="InterPro" id="IPR058763">
    <property type="entry name" value="RRM_RDR1/2-like"/>
</dbReference>
<dbReference type="Pfam" id="PF24823">
    <property type="entry name" value="PH_RDR2"/>
    <property type="match status" value="1"/>
</dbReference>
<proteinExistence type="evidence at transcript level"/>
<accession>A0A0C4W3E0</accession>
<dbReference type="Pfam" id="PF26253">
    <property type="entry name" value="RdRP_head"/>
    <property type="match status" value="1"/>
</dbReference>
<keyword evidence="3 8" id="KW-0808">Transferase</keyword>
<dbReference type="InterPro" id="IPR057590">
    <property type="entry name" value="PH_RDR1/2-like"/>
</dbReference>
<dbReference type="Pfam" id="PF26250">
    <property type="entry name" value="RRM_RdRP1_2"/>
    <property type="match status" value="1"/>
</dbReference>
<feature type="domain" description="RDRP C-terminal head" evidence="13">
    <location>
        <begin position="976"/>
        <end position="1115"/>
    </location>
</feature>
<dbReference type="GO" id="GO:0003968">
    <property type="term" value="F:RNA-directed RNA polymerase activity"/>
    <property type="evidence" value="ECO:0007669"/>
    <property type="project" value="UniProtKB-KW"/>
</dbReference>
<keyword evidence="2 8" id="KW-0696">RNA-directed RNA polymerase</keyword>
<dbReference type="CDD" id="cd00590">
    <property type="entry name" value="RRM_SF"/>
    <property type="match status" value="1"/>
</dbReference>
<comment type="catalytic activity">
    <reaction evidence="7 8">
        <text>RNA(n) + a ribonucleoside 5'-triphosphate = RNA(n+1) + diphosphate</text>
        <dbReference type="Rhea" id="RHEA:21248"/>
        <dbReference type="Rhea" id="RHEA-COMP:14527"/>
        <dbReference type="Rhea" id="RHEA-COMP:17342"/>
        <dbReference type="ChEBI" id="CHEBI:33019"/>
        <dbReference type="ChEBI" id="CHEBI:61557"/>
        <dbReference type="ChEBI" id="CHEBI:140395"/>
        <dbReference type="EC" id="2.7.7.48"/>
    </reaction>
</comment>
<evidence type="ECO:0000256" key="8">
    <source>
        <dbReference type="RuleBase" id="RU363098"/>
    </source>
</evidence>
<organism evidence="14">
    <name type="scientific">Cycas revoluta</name>
    <name type="common">Sago palm</name>
    <dbReference type="NCBI Taxonomy" id="3396"/>
    <lineage>
        <taxon>Eukaryota</taxon>
        <taxon>Viridiplantae</taxon>
        <taxon>Streptophyta</taxon>
        <taxon>Embryophyta</taxon>
        <taxon>Tracheophyta</taxon>
        <taxon>Spermatophyta</taxon>
        <taxon>Cycadidae</taxon>
        <taxon>Cycadales</taxon>
        <taxon>Cycadaceae</taxon>
        <taxon>Cycas</taxon>
    </lineage>
</organism>
<dbReference type="GO" id="GO:0031380">
    <property type="term" value="C:nuclear RNA-directed RNA polymerase complex"/>
    <property type="evidence" value="ECO:0007669"/>
    <property type="project" value="TreeGrafter"/>
</dbReference>
<dbReference type="Gene3D" id="3.30.70.330">
    <property type="match status" value="1"/>
</dbReference>
<dbReference type="InterPro" id="IPR057596">
    <property type="entry name" value="RDRP_core"/>
</dbReference>
<dbReference type="InterPro" id="IPR058752">
    <property type="entry name" value="RDRP_C_head"/>
</dbReference>
<evidence type="ECO:0000313" key="14">
    <source>
        <dbReference type="EMBL" id="AJA90762.1"/>
    </source>
</evidence>
<dbReference type="EC" id="2.7.7.48" evidence="8"/>
<evidence type="ECO:0000259" key="12">
    <source>
        <dbReference type="Pfam" id="PF26252"/>
    </source>
</evidence>